<dbReference type="PRINTS" id="PR00111">
    <property type="entry name" value="ABHYDROLASE"/>
</dbReference>
<reference evidence="5" key="1">
    <citation type="submission" date="2016-09" db="EMBL/GenBank/DDBJ databases">
        <authorList>
            <person name="Wan X."/>
            <person name="Hou S."/>
        </authorList>
    </citation>
    <scope>NUCLEOTIDE SEQUENCE [LARGE SCALE GENOMIC DNA]</scope>
    <source>
        <strain evidence="5">KH87</strain>
    </source>
</reference>
<evidence type="ECO:0000256" key="2">
    <source>
        <dbReference type="ARBA" id="ARBA00022801"/>
    </source>
</evidence>
<dbReference type="RefSeq" id="WP_070048819.1">
    <property type="nucleotide sequence ID" value="NZ_CBCSDO010000006.1"/>
</dbReference>
<dbReference type="Proteomes" id="UP000242258">
    <property type="component" value="Unassembled WGS sequence"/>
</dbReference>
<name>A0A1E7Q5A6_9GAMM</name>
<sequence>MPLIHNVQFELNHLVHTALTNCSDLTIKGSAAPILCLHGWLDNAASFLPLAAELADLPLLAFEFAGHGHSAHRSADSHYHFVDWVDDIASLCQQQGWQNLTIIGHSMGGMIATALAASFPELVSRLILIDSIGLISESADKAAEQLRSGITSRQRYRTPRKLNYRDLEQAATARQAQSDFSYAQALLLSQRGSITHAKGVSWRADMRLRHISLYRYTPEQADAIINAVQCPVQAIVATDSKYYKDIQQRTAAYSTLKLVTQQGGHHCHMTEPKQVAASIRSFLTASVEC</sequence>
<evidence type="ECO:0000256" key="1">
    <source>
        <dbReference type="ARBA" id="ARBA00008645"/>
    </source>
</evidence>
<dbReference type="PANTHER" id="PTHR43798:SF14">
    <property type="entry name" value="SERINE HYDROLASE-LIKE PROTEIN DDB_G0286239"/>
    <property type="match status" value="1"/>
</dbReference>
<dbReference type="STRING" id="1628148.BI198_06470"/>
<dbReference type="GO" id="GO:0016787">
    <property type="term" value="F:hydrolase activity"/>
    <property type="evidence" value="ECO:0007669"/>
    <property type="project" value="UniProtKB-KW"/>
</dbReference>
<dbReference type="GO" id="GO:0016020">
    <property type="term" value="C:membrane"/>
    <property type="evidence" value="ECO:0007669"/>
    <property type="project" value="TreeGrafter"/>
</dbReference>
<feature type="domain" description="AB hydrolase-1" evidence="3">
    <location>
        <begin position="33"/>
        <end position="160"/>
    </location>
</feature>
<dbReference type="InterPro" id="IPR029058">
    <property type="entry name" value="AB_hydrolase_fold"/>
</dbReference>
<organism evidence="4 5">
    <name type="scientific">Rheinheimera salexigens</name>
    <dbReference type="NCBI Taxonomy" id="1628148"/>
    <lineage>
        <taxon>Bacteria</taxon>
        <taxon>Pseudomonadati</taxon>
        <taxon>Pseudomonadota</taxon>
        <taxon>Gammaproteobacteria</taxon>
        <taxon>Chromatiales</taxon>
        <taxon>Chromatiaceae</taxon>
        <taxon>Rheinheimera</taxon>
    </lineage>
</organism>
<dbReference type="InterPro" id="IPR000073">
    <property type="entry name" value="AB_hydrolase_1"/>
</dbReference>
<dbReference type="AlphaFoldDB" id="A0A1E7Q5A6"/>
<dbReference type="PANTHER" id="PTHR43798">
    <property type="entry name" value="MONOACYLGLYCEROL LIPASE"/>
    <property type="match status" value="1"/>
</dbReference>
<comment type="caution">
    <text evidence="4">The sequence shown here is derived from an EMBL/GenBank/DDBJ whole genome shotgun (WGS) entry which is preliminary data.</text>
</comment>
<evidence type="ECO:0000313" key="4">
    <source>
        <dbReference type="EMBL" id="OEY69253.1"/>
    </source>
</evidence>
<dbReference type="SUPFAM" id="SSF53474">
    <property type="entry name" value="alpha/beta-Hydrolases"/>
    <property type="match status" value="1"/>
</dbReference>
<dbReference type="InterPro" id="IPR050266">
    <property type="entry name" value="AB_hydrolase_sf"/>
</dbReference>
<keyword evidence="2 4" id="KW-0378">Hydrolase</keyword>
<dbReference type="Gene3D" id="3.40.50.1820">
    <property type="entry name" value="alpha/beta hydrolase"/>
    <property type="match status" value="1"/>
</dbReference>
<evidence type="ECO:0000259" key="3">
    <source>
        <dbReference type="Pfam" id="PF00561"/>
    </source>
</evidence>
<gene>
    <name evidence="4" type="ORF">BI198_06470</name>
</gene>
<dbReference type="EMBL" id="MKEK01000001">
    <property type="protein sequence ID" value="OEY69253.1"/>
    <property type="molecule type" value="Genomic_DNA"/>
</dbReference>
<protein>
    <submittedName>
        <fullName evidence="4">Alpha/beta hydrolase</fullName>
    </submittedName>
</protein>
<dbReference type="OrthoDB" id="149912at2"/>
<dbReference type="Pfam" id="PF00561">
    <property type="entry name" value="Abhydrolase_1"/>
    <property type="match status" value="1"/>
</dbReference>
<accession>A0A1E7Q5A6</accession>
<proteinExistence type="inferred from homology"/>
<keyword evidence="5" id="KW-1185">Reference proteome</keyword>
<comment type="similarity">
    <text evidence="1">Belongs to the AB hydrolase superfamily.</text>
</comment>
<evidence type="ECO:0000313" key="5">
    <source>
        <dbReference type="Proteomes" id="UP000242258"/>
    </source>
</evidence>